<sequence length="366" mass="41162">MIRDNDVISPYQIAMITIMTIVGVGIFSLPSQLAKTAGTDAWFIIIIGGIINMIALYIILVLANRFPGRTFSEFTGEIIGKVPAILLNLIYAAYFAIFIAYEARLLNEVVKVFLLFRTPSEVIIISLILVCTYAVRGGVECIGRVMELFFPVLFIPLFFILLPGMAGFKMTNMLPVFQDIPSKILLSIPIMSLSFAGYEVLLFYIGFMDKPNKSYLSAPIAMAFITLSYVVITVLCFSVYGENLIKELQWPLLGYVRSINLPGLFIERLDGVMLGIWVFTVFTTMISFYFALTYSLSKIFGASEQKQFVLPMVPLIYYIALIPDNVAQINRYATYVFQYFGRILIFIVPLMLLIIAKLRKKGGIKA</sequence>
<proteinExistence type="inferred from homology"/>
<dbReference type="NCBIfam" id="TIGR00912">
    <property type="entry name" value="2A0309"/>
    <property type="match status" value="1"/>
</dbReference>
<feature type="transmembrane region" description="Helical" evidence="8">
    <location>
        <begin position="84"/>
        <end position="101"/>
    </location>
</feature>
<feature type="transmembrane region" description="Helical" evidence="8">
    <location>
        <begin position="308"/>
        <end position="327"/>
    </location>
</feature>
<dbReference type="Gene3D" id="1.20.1740.10">
    <property type="entry name" value="Amino acid/polyamine transporter I"/>
    <property type="match status" value="1"/>
</dbReference>
<feature type="transmembrane region" description="Helical" evidence="8">
    <location>
        <begin position="12"/>
        <end position="29"/>
    </location>
</feature>
<feature type="transmembrane region" description="Helical" evidence="8">
    <location>
        <begin position="41"/>
        <end position="63"/>
    </location>
</feature>
<dbReference type="Pfam" id="PF03845">
    <property type="entry name" value="Spore_permease"/>
    <property type="match status" value="1"/>
</dbReference>
<keyword evidence="3" id="KW-0813">Transport</keyword>
<keyword evidence="7 8" id="KW-0472">Membrane</keyword>
<gene>
    <name evidence="9" type="ORF">LJD61_05905</name>
</gene>
<comment type="caution">
    <text evidence="9">The sequence shown here is derived from an EMBL/GenBank/DDBJ whole genome shotgun (WGS) entry which is preliminary data.</text>
</comment>
<name>A0ABT1NGV1_9FIRM</name>
<evidence type="ECO:0000256" key="3">
    <source>
        <dbReference type="ARBA" id="ARBA00022448"/>
    </source>
</evidence>
<accession>A0ABT1NGV1</accession>
<evidence type="ECO:0000256" key="5">
    <source>
        <dbReference type="ARBA" id="ARBA00022692"/>
    </source>
</evidence>
<keyword evidence="4" id="KW-0309">Germination</keyword>
<feature type="transmembrane region" description="Helical" evidence="8">
    <location>
        <begin position="339"/>
        <end position="356"/>
    </location>
</feature>
<evidence type="ECO:0000256" key="6">
    <source>
        <dbReference type="ARBA" id="ARBA00022989"/>
    </source>
</evidence>
<evidence type="ECO:0000313" key="9">
    <source>
        <dbReference type="EMBL" id="MCQ1529081.1"/>
    </source>
</evidence>
<feature type="transmembrane region" description="Helical" evidence="8">
    <location>
        <begin position="274"/>
        <end position="296"/>
    </location>
</feature>
<organism evidence="9 10">
    <name type="scientific">Lutispora saccharofermentans</name>
    <dbReference type="NCBI Taxonomy" id="3024236"/>
    <lineage>
        <taxon>Bacteria</taxon>
        <taxon>Bacillati</taxon>
        <taxon>Bacillota</taxon>
        <taxon>Clostridia</taxon>
        <taxon>Lutisporales</taxon>
        <taxon>Lutisporaceae</taxon>
        <taxon>Lutispora</taxon>
    </lineage>
</organism>
<comment type="similarity">
    <text evidence="2">Belongs to the amino acid-polyamine-organocation (APC) superfamily. Spore germination protein (SGP) (TC 2.A.3.9) family.</text>
</comment>
<evidence type="ECO:0000256" key="1">
    <source>
        <dbReference type="ARBA" id="ARBA00004141"/>
    </source>
</evidence>
<dbReference type="PANTHER" id="PTHR34975:SF2">
    <property type="entry name" value="SPORE GERMINATION PROTEIN A2"/>
    <property type="match status" value="1"/>
</dbReference>
<evidence type="ECO:0000256" key="2">
    <source>
        <dbReference type="ARBA" id="ARBA00007998"/>
    </source>
</evidence>
<keyword evidence="10" id="KW-1185">Reference proteome</keyword>
<dbReference type="EMBL" id="JAJEKE010000003">
    <property type="protein sequence ID" value="MCQ1529081.1"/>
    <property type="molecule type" value="Genomic_DNA"/>
</dbReference>
<evidence type="ECO:0000313" key="10">
    <source>
        <dbReference type="Proteomes" id="UP001651880"/>
    </source>
</evidence>
<keyword evidence="5 8" id="KW-0812">Transmembrane</keyword>
<dbReference type="InterPro" id="IPR004761">
    <property type="entry name" value="Spore_GerAB"/>
</dbReference>
<feature type="transmembrane region" description="Helical" evidence="8">
    <location>
        <begin position="186"/>
        <end position="207"/>
    </location>
</feature>
<evidence type="ECO:0000256" key="8">
    <source>
        <dbReference type="SAM" id="Phobius"/>
    </source>
</evidence>
<evidence type="ECO:0000256" key="4">
    <source>
        <dbReference type="ARBA" id="ARBA00022544"/>
    </source>
</evidence>
<feature type="transmembrane region" description="Helical" evidence="8">
    <location>
        <begin position="148"/>
        <end position="166"/>
    </location>
</feature>
<dbReference type="RefSeq" id="WP_255226598.1">
    <property type="nucleotide sequence ID" value="NZ_JAJEKE010000003.1"/>
</dbReference>
<reference evidence="9 10" key="1">
    <citation type="submission" date="2021-10" db="EMBL/GenBank/DDBJ databases">
        <title>Lutispora strain m25 sp. nov., a thermophilic, non-spore-forming bacterium isolated from a lab-scale methanogenic bioreactor digesting anaerobic sludge.</title>
        <authorList>
            <person name="El Houari A."/>
            <person name="Mcdonald J."/>
        </authorList>
    </citation>
    <scope>NUCLEOTIDE SEQUENCE [LARGE SCALE GENOMIC DNA]</scope>
    <source>
        <strain evidence="10">m25</strain>
    </source>
</reference>
<feature type="transmembrane region" description="Helical" evidence="8">
    <location>
        <begin position="113"/>
        <end position="136"/>
    </location>
</feature>
<dbReference type="Proteomes" id="UP001651880">
    <property type="component" value="Unassembled WGS sequence"/>
</dbReference>
<protein>
    <submittedName>
        <fullName evidence="9">Spore germination protein</fullName>
    </submittedName>
</protein>
<keyword evidence="6 8" id="KW-1133">Transmembrane helix</keyword>
<feature type="transmembrane region" description="Helical" evidence="8">
    <location>
        <begin position="219"/>
        <end position="240"/>
    </location>
</feature>
<dbReference type="PANTHER" id="PTHR34975">
    <property type="entry name" value="SPORE GERMINATION PROTEIN A2"/>
    <property type="match status" value="1"/>
</dbReference>
<evidence type="ECO:0000256" key="7">
    <source>
        <dbReference type="ARBA" id="ARBA00023136"/>
    </source>
</evidence>
<comment type="subcellular location">
    <subcellularLocation>
        <location evidence="1">Membrane</location>
        <topology evidence="1">Multi-pass membrane protein</topology>
    </subcellularLocation>
</comment>